<evidence type="ECO:0000313" key="6">
    <source>
        <dbReference type="Proteomes" id="UP000041394"/>
    </source>
</evidence>
<dbReference type="EMBL" id="CDMG01000009">
    <property type="protein sequence ID" value="CRF53059.1"/>
    <property type="molecule type" value="Genomic_DNA"/>
</dbReference>
<reference evidence="5" key="2">
    <citation type="submission" date="2014-12" db="EMBL/GenBank/DDBJ databases">
        <authorList>
            <person name="Smet A."/>
        </authorList>
    </citation>
    <scope>NUCLEOTIDE SEQUENCE [LARGE SCALE GENOMIC DNA]</scope>
</reference>
<evidence type="ECO:0000313" key="3">
    <source>
        <dbReference type="EMBL" id="CRF44837.1"/>
    </source>
</evidence>
<gene>
    <name evidence="1" type="ORF">HAL011_02480</name>
    <name evidence="2" type="ORF">HAL013_09890</name>
    <name evidence="4" type="ORF">HAL07_15240</name>
    <name evidence="3" type="ORF">HAL09_14520</name>
</gene>
<dbReference type="Proteomes" id="UP000038622">
    <property type="component" value="Unassembled WGS sequence"/>
</dbReference>
<dbReference type="EMBL" id="CDMH01000046">
    <property type="protein sequence ID" value="CRF42781.1"/>
    <property type="molecule type" value="Genomic_DNA"/>
</dbReference>
<proteinExistence type="predicted"/>
<dbReference type="EMBL" id="CDML01000008">
    <property type="protein sequence ID" value="CRF40489.1"/>
    <property type="molecule type" value="Genomic_DNA"/>
</dbReference>
<protein>
    <submittedName>
        <fullName evidence="1">Uncharacterized protein</fullName>
    </submittedName>
</protein>
<dbReference type="AlphaFoldDB" id="A0A0K2X6Z6"/>
<organism evidence="1 5">
    <name type="scientific">Helicobacter ailurogastricus</name>
    <dbReference type="NCBI Taxonomy" id="1578720"/>
    <lineage>
        <taxon>Bacteria</taxon>
        <taxon>Pseudomonadati</taxon>
        <taxon>Campylobacterota</taxon>
        <taxon>Epsilonproteobacteria</taxon>
        <taxon>Campylobacterales</taxon>
        <taxon>Helicobacteraceae</taxon>
        <taxon>Helicobacter</taxon>
    </lineage>
</organism>
<dbReference type="STRING" id="1578720.HAL011_02480"/>
<evidence type="ECO:0000313" key="2">
    <source>
        <dbReference type="EMBL" id="CRF42781.1"/>
    </source>
</evidence>
<evidence type="ECO:0000313" key="5">
    <source>
        <dbReference type="Proteomes" id="UP000038622"/>
    </source>
</evidence>
<dbReference type="EMBL" id="CDMN01000060">
    <property type="protein sequence ID" value="CRF44837.1"/>
    <property type="molecule type" value="Genomic_DNA"/>
</dbReference>
<dbReference type="Proteomes" id="UP000045175">
    <property type="component" value="Unassembled WGS sequence"/>
</dbReference>
<dbReference type="Proteomes" id="UP000041394">
    <property type="component" value="Unassembled WGS sequence"/>
</dbReference>
<evidence type="ECO:0000313" key="4">
    <source>
        <dbReference type="EMBL" id="CRF53059.1"/>
    </source>
</evidence>
<evidence type="ECO:0000313" key="1">
    <source>
        <dbReference type="EMBL" id="CRF40489.1"/>
    </source>
</evidence>
<evidence type="ECO:0000313" key="7">
    <source>
        <dbReference type="Proteomes" id="UP000043437"/>
    </source>
</evidence>
<reference evidence="6 7" key="3">
    <citation type="submission" date="2014-12" db="EMBL/GenBank/DDBJ databases">
        <authorList>
            <person name="Jaenicke S."/>
        </authorList>
    </citation>
    <scope>NUCLEOTIDE SEQUENCE [LARGE SCALE GENOMIC DNA]</scope>
</reference>
<name>A0A0K2X6Z6_9HELI</name>
<accession>A0A0K2X6Z6</accession>
<keyword evidence="5" id="KW-1185">Reference proteome</keyword>
<reference evidence="1" key="1">
    <citation type="submission" date="2014-12" db="EMBL/GenBank/DDBJ databases">
        <title>Whole genome sequences of four Staphylococcus schleiferi canine isolates.</title>
        <authorList>
            <person name="Misic A.M."/>
            <person name="Cain C."/>
            <person name="Morris D.O."/>
            <person name="Rankin S."/>
            <person name="Beiting D."/>
        </authorList>
    </citation>
    <scope>NUCLEOTIDE SEQUENCE</scope>
    <source>
        <strain evidence="1">ASB11</strain>
        <strain evidence="2">ASB13</strain>
        <strain evidence="4">ASB7</strain>
        <strain evidence="3">ASB9</strain>
    </source>
</reference>
<sequence length="44" mass="5165">MSIFYDFKDFKDFKEVLDFIRYFAKCARVLLCLSTAGLTLGKFC</sequence>
<dbReference type="Proteomes" id="UP000043437">
    <property type="component" value="Unassembled WGS sequence"/>
</dbReference>